<gene>
    <name evidence="2" type="ORF">STH12_03332</name>
</gene>
<dbReference type="RefSeq" id="WP_126168573.1">
    <property type="nucleotide sequence ID" value="NZ_CP020373.1"/>
</dbReference>
<dbReference type="Proteomes" id="UP000278437">
    <property type="component" value="Chromosome"/>
</dbReference>
<evidence type="ECO:0000313" key="3">
    <source>
        <dbReference type="Proteomes" id="UP000278437"/>
    </source>
</evidence>
<dbReference type="EMBL" id="CP020373">
    <property type="protein sequence ID" value="AZQ12392.1"/>
    <property type="molecule type" value="Genomic_DNA"/>
</dbReference>
<sequence length="95" mass="9946">MAKDKPTPRPGFAVSSGRGQASRKVRYVEYSHSAEGCSLCRPNPGDEIKNTPCIEQGVKGAVLTEDGADDSTADAVKAATDRTVDDCEGDDSPST</sequence>
<accession>A0ABM7DRR5</accession>
<protein>
    <submittedName>
        <fullName evidence="2">Uncharacterized protein</fullName>
    </submittedName>
</protein>
<name>A0ABM7DRR5_9GAMM</name>
<organism evidence="2 3">
    <name type="scientific">Shewanella khirikhana</name>
    <dbReference type="NCBI Taxonomy" id="1965282"/>
    <lineage>
        <taxon>Bacteria</taxon>
        <taxon>Pseudomonadati</taxon>
        <taxon>Pseudomonadota</taxon>
        <taxon>Gammaproteobacteria</taxon>
        <taxon>Alteromonadales</taxon>
        <taxon>Shewanellaceae</taxon>
        <taxon>Shewanella</taxon>
    </lineage>
</organism>
<reference evidence="3" key="1">
    <citation type="submission" date="2017-03" db="EMBL/GenBank/DDBJ databases">
        <title>Full genome sequence of a non-lethal Shewanella isolate that potentiates virulence of Vibio parahaemolyticus causing acute hepatopancreatic necrosis disease (AHPND) in shrimp.</title>
        <authorList>
            <person name="Prachumwat A."/>
            <person name="Sritunyalucksana K."/>
        </authorList>
    </citation>
    <scope>NUCLEOTIDE SEQUENCE [LARGE SCALE GENOMIC DNA]</scope>
    <source>
        <strain evidence="3">TH2012</strain>
    </source>
</reference>
<feature type="region of interest" description="Disordered" evidence="1">
    <location>
        <begin position="1"/>
        <end position="23"/>
    </location>
</feature>
<evidence type="ECO:0000313" key="2">
    <source>
        <dbReference type="EMBL" id="AZQ12392.1"/>
    </source>
</evidence>
<keyword evidence="3" id="KW-1185">Reference proteome</keyword>
<evidence type="ECO:0000256" key="1">
    <source>
        <dbReference type="SAM" id="MobiDB-lite"/>
    </source>
</evidence>
<proteinExistence type="predicted"/>